<dbReference type="GO" id="GO:0010125">
    <property type="term" value="P:mycothiol biosynthetic process"/>
    <property type="evidence" value="ECO:0007669"/>
    <property type="project" value="UniProtKB-UniRule"/>
</dbReference>
<evidence type="ECO:0000256" key="5">
    <source>
        <dbReference type="ARBA" id="ARBA00022723"/>
    </source>
</evidence>
<feature type="region of interest" description="Disordered" evidence="11">
    <location>
        <begin position="1"/>
        <end position="22"/>
    </location>
</feature>
<evidence type="ECO:0000256" key="7">
    <source>
        <dbReference type="ARBA" id="ARBA00022833"/>
    </source>
</evidence>
<organism evidence="13 14">
    <name type="scientific">Aeromicrobium ginsengisoli</name>
    <dbReference type="NCBI Taxonomy" id="363867"/>
    <lineage>
        <taxon>Bacteria</taxon>
        <taxon>Bacillati</taxon>
        <taxon>Actinomycetota</taxon>
        <taxon>Actinomycetes</taxon>
        <taxon>Propionibacteriales</taxon>
        <taxon>Nocardioidaceae</taxon>
        <taxon>Aeromicrobium</taxon>
    </lineage>
</organism>
<dbReference type="EC" id="6.3.1.13" evidence="10"/>
<feature type="binding site" evidence="10">
    <location>
        <begin position="85"/>
        <end position="87"/>
    </location>
    <ligand>
        <name>L-cysteinyl-5'-AMP</name>
        <dbReference type="ChEBI" id="CHEBI:144924"/>
    </ligand>
</feature>
<evidence type="ECO:0000313" key="14">
    <source>
        <dbReference type="Proteomes" id="UP000380867"/>
    </source>
</evidence>
<feature type="binding site" evidence="10">
    <location>
        <begin position="47"/>
        <end position="50"/>
    </location>
    <ligand>
        <name>L-cysteinyl-5'-AMP</name>
        <dbReference type="ChEBI" id="CHEBI:144924"/>
    </ligand>
</feature>
<feature type="short sequence motif" description="'HIGH' region" evidence="10">
    <location>
        <begin position="49"/>
        <end position="59"/>
    </location>
</feature>
<protein>
    <recommendedName>
        <fullName evidence="10">L-cysteine:1D-myo-inositol 2-amino-2-deoxy-alpha-D-glucopyranoside ligase</fullName>
        <shortName evidence="10">L-Cys:GlcN-Ins ligase</shortName>
        <ecNumber evidence="10">6.3.1.13</ecNumber>
    </recommendedName>
    <alternativeName>
        <fullName evidence="10">Mycothiol ligase</fullName>
        <shortName evidence="10">MSH ligase</shortName>
    </alternativeName>
</protein>
<comment type="similarity">
    <text evidence="2 10">Belongs to the class-I aminoacyl-tRNA synthetase family. MshC subfamily.</text>
</comment>
<feature type="binding site" evidence="10">
    <location>
        <position position="231"/>
    </location>
    <ligand>
        <name>Zn(2+)</name>
        <dbReference type="ChEBI" id="CHEBI:29105"/>
    </ligand>
</feature>
<dbReference type="AlphaFoldDB" id="A0A5M4FH16"/>
<feature type="binding site" evidence="10">
    <location>
        <position position="62"/>
    </location>
    <ligand>
        <name>L-cysteinyl-5'-AMP</name>
        <dbReference type="ChEBI" id="CHEBI:144924"/>
    </ligand>
</feature>
<evidence type="ECO:0000256" key="11">
    <source>
        <dbReference type="SAM" id="MobiDB-lite"/>
    </source>
</evidence>
<reference evidence="13" key="1">
    <citation type="submission" date="2019-09" db="EMBL/GenBank/DDBJ databases">
        <authorList>
            <person name="Li J."/>
        </authorList>
    </citation>
    <scope>NUCLEOTIDE SEQUENCE [LARGE SCALE GENOMIC DNA]</scope>
    <source>
        <strain evidence="13">JCM 14732</strain>
    </source>
</reference>
<comment type="subunit">
    <text evidence="3 10">Monomer.</text>
</comment>
<name>A0A5M4FH16_9ACTN</name>
<dbReference type="NCBIfam" id="TIGR03447">
    <property type="entry name" value="mycothiol_MshC"/>
    <property type="match status" value="1"/>
</dbReference>
<proteinExistence type="inferred from homology"/>
<dbReference type="InterPro" id="IPR014729">
    <property type="entry name" value="Rossmann-like_a/b/a_fold"/>
</dbReference>
<accession>A0A5M4FH16</accession>
<evidence type="ECO:0000256" key="8">
    <source>
        <dbReference type="ARBA" id="ARBA00022840"/>
    </source>
</evidence>
<feature type="binding site" evidence="10">
    <location>
        <begin position="249"/>
        <end position="251"/>
    </location>
    <ligand>
        <name>L-cysteinyl-5'-AMP</name>
        <dbReference type="ChEBI" id="CHEBI:144924"/>
    </ligand>
</feature>
<evidence type="ECO:0000256" key="6">
    <source>
        <dbReference type="ARBA" id="ARBA00022741"/>
    </source>
</evidence>
<dbReference type="GO" id="GO:0008270">
    <property type="term" value="F:zinc ion binding"/>
    <property type="evidence" value="ECO:0007669"/>
    <property type="project" value="UniProtKB-UniRule"/>
</dbReference>
<feature type="binding site" evidence="10">
    <location>
        <position position="47"/>
    </location>
    <ligand>
        <name>Zn(2+)</name>
        <dbReference type="ChEBI" id="CHEBI:29105"/>
    </ligand>
</feature>
<feature type="short sequence motif" description="'KMSKS' region" evidence="10">
    <location>
        <begin position="288"/>
        <end position="292"/>
    </location>
</feature>
<keyword evidence="5 10" id="KW-0479">Metal-binding</keyword>
<evidence type="ECO:0000256" key="10">
    <source>
        <dbReference type="HAMAP-Rule" id="MF_01697"/>
    </source>
</evidence>
<evidence type="ECO:0000256" key="3">
    <source>
        <dbReference type="ARBA" id="ARBA00011245"/>
    </source>
</evidence>
<keyword evidence="14" id="KW-1185">Reference proteome</keyword>
<evidence type="ECO:0000256" key="2">
    <source>
        <dbReference type="ARBA" id="ARBA00007723"/>
    </source>
</evidence>
<dbReference type="Gene3D" id="3.40.50.620">
    <property type="entry name" value="HUPs"/>
    <property type="match status" value="1"/>
</dbReference>
<dbReference type="EMBL" id="SDPQ02000001">
    <property type="protein sequence ID" value="KAA1399464.1"/>
    <property type="molecule type" value="Genomic_DNA"/>
</dbReference>
<dbReference type="Pfam" id="PF01406">
    <property type="entry name" value="tRNA-synt_1e"/>
    <property type="match status" value="1"/>
</dbReference>
<evidence type="ECO:0000256" key="9">
    <source>
        <dbReference type="ARBA" id="ARBA00048350"/>
    </source>
</evidence>
<dbReference type="PANTHER" id="PTHR10890:SF3">
    <property type="entry name" value="CYSTEINE--TRNA LIGASE, CYTOPLASMIC"/>
    <property type="match status" value="1"/>
</dbReference>
<feature type="binding site" evidence="10">
    <location>
        <position position="227"/>
    </location>
    <ligand>
        <name>L-cysteinyl-5'-AMP</name>
        <dbReference type="ChEBI" id="CHEBI:144924"/>
    </ligand>
</feature>
<dbReference type="GO" id="GO:0006423">
    <property type="term" value="P:cysteinyl-tRNA aminoacylation"/>
    <property type="evidence" value="ECO:0007669"/>
    <property type="project" value="TreeGrafter"/>
</dbReference>
<comment type="function">
    <text evidence="1 10">Catalyzes the ATP-dependent condensation of GlcN-Ins and L-cysteine to form L-Cys-GlcN-Ins.</text>
</comment>
<evidence type="ECO:0000256" key="1">
    <source>
        <dbReference type="ARBA" id="ARBA00003679"/>
    </source>
</evidence>
<dbReference type="InterPro" id="IPR017812">
    <property type="entry name" value="Mycothiol_ligase_MshC"/>
</dbReference>
<feature type="domain" description="tRNA synthetases class I catalytic" evidence="12">
    <location>
        <begin position="41"/>
        <end position="335"/>
    </location>
</feature>
<dbReference type="PRINTS" id="PR00983">
    <property type="entry name" value="TRNASYNTHCYS"/>
</dbReference>
<evidence type="ECO:0000256" key="4">
    <source>
        <dbReference type="ARBA" id="ARBA00022598"/>
    </source>
</evidence>
<comment type="catalytic activity">
    <reaction evidence="9 10">
        <text>1D-myo-inositol 2-amino-2-deoxy-alpha-D-glucopyranoside + L-cysteine + ATP = 1D-myo-inositol 2-(L-cysteinylamino)-2-deoxy-alpha-D-glucopyranoside + AMP + diphosphate + H(+)</text>
        <dbReference type="Rhea" id="RHEA:26176"/>
        <dbReference type="ChEBI" id="CHEBI:15378"/>
        <dbReference type="ChEBI" id="CHEBI:30616"/>
        <dbReference type="ChEBI" id="CHEBI:33019"/>
        <dbReference type="ChEBI" id="CHEBI:35235"/>
        <dbReference type="ChEBI" id="CHEBI:58886"/>
        <dbReference type="ChEBI" id="CHEBI:58887"/>
        <dbReference type="ChEBI" id="CHEBI:456215"/>
        <dbReference type="EC" id="6.3.1.13"/>
    </reaction>
</comment>
<dbReference type="PANTHER" id="PTHR10890">
    <property type="entry name" value="CYSTEINYL-TRNA SYNTHETASE"/>
    <property type="match status" value="1"/>
</dbReference>
<comment type="cofactor">
    <cofactor evidence="10">
        <name>Zn(2+)</name>
        <dbReference type="ChEBI" id="CHEBI:29105"/>
    </cofactor>
    <text evidence="10">Binds 1 zinc ion per subunit.</text>
</comment>
<evidence type="ECO:0000259" key="12">
    <source>
        <dbReference type="Pfam" id="PF01406"/>
    </source>
</evidence>
<feature type="short sequence motif" description="'ERGGDP' region" evidence="10">
    <location>
        <begin position="187"/>
        <end position="192"/>
    </location>
</feature>
<gene>
    <name evidence="10" type="primary">mshC</name>
    <name evidence="13" type="ORF">ESP70_001455</name>
</gene>
<keyword evidence="8 10" id="KW-0067">ATP-binding</keyword>
<keyword evidence="4 10" id="KW-0436">Ligase</keyword>
<comment type="caution">
    <text evidence="13">The sequence shown here is derived from an EMBL/GenBank/DDBJ whole genome shotgun (WGS) entry which is preliminary data.</text>
</comment>
<keyword evidence="6 10" id="KW-0547">Nucleotide-binding</keyword>
<dbReference type="Gene3D" id="1.20.120.640">
    <property type="entry name" value="Anticodon-binding domain of a subclass of class I aminoacyl-tRNA synthetases"/>
    <property type="match status" value="1"/>
</dbReference>
<evidence type="ECO:0000313" key="13">
    <source>
        <dbReference type="EMBL" id="KAA1399464.1"/>
    </source>
</evidence>
<dbReference type="RefSeq" id="WP_149687605.1">
    <property type="nucleotide sequence ID" value="NZ_SDPQ02000001.1"/>
</dbReference>
<dbReference type="GO" id="GO:0035446">
    <property type="term" value="F:cysteine-glucosaminylinositol ligase activity"/>
    <property type="evidence" value="ECO:0007669"/>
    <property type="project" value="UniProtKB-UniRule"/>
</dbReference>
<dbReference type="GO" id="GO:0005829">
    <property type="term" value="C:cytosol"/>
    <property type="evidence" value="ECO:0007669"/>
    <property type="project" value="TreeGrafter"/>
</dbReference>
<dbReference type="FunFam" id="3.40.50.620:FF:000134">
    <property type="entry name" value="L-cysteine:1D-myo-inositol 2-amino-2-deoxy-alpha-D-glucopyranoside ligase"/>
    <property type="match status" value="1"/>
</dbReference>
<feature type="binding site" evidence="10">
    <location>
        <position position="282"/>
    </location>
    <ligand>
        <name>L-cysteinyl-5'-AMP</name>
        <dbReference type="ChEBI" id="CHEBI:144924"/>
    </ligand>
</feature>
<dbReference type="OrthoDB" id="9815130at2"/>
<dbReference type="CDD" id="cd00672">
    <property type="entry name" value="CysRS_core"/>
    <property type="match status" value="1"/>
</dbReference>
<dbReference type="GO" id="GO:0004817">
    <property type="term" value="F:cysteine-tRNA ligase activity"/>
    <property type="evidence" value="ECO:0007669"/>
    <property type="project" value="TreeGrafter"/>
</dbReference>
<feature type="binding site" evidence="10">
    <location>
        <position position="256"/>
    </location>
    <ligand>
        <name>Zn(2+)</name>
        <dbReference type="ChEBI" id="CHEBI:29105"/>
    </ligand>
</feature>
<dbReference type="Proteomes" id="UP000380867">
    <property type="component" value="Unassembled WGS sequence"/>
</dbReference>
<dbReference type="GO" id="GO:0005524">
    <property type="term" value="F:ATP binding"/>
    <property type="evidence" value="ECO:0007669"/>
    <property type="project" value="UniProtKB-KW"/>
</dbReference>
<dbReference type="InterPro" id="IPR024909">
    <property type="entry name" value="Cys-tRNA/MSH_ligase"/>
</dbReference>
<keyword evidence="7 10" id="KW-0862">Zinc</keyword>
<dbReference type="HAMAP" id="MF_01697">
    <property type="entry name" value="MshC"/>
    <property type="match status" value="1"/>
</dbReference>
<sequence>MRSWSRPDVPSLGDLGLGEGPVVRVHDTASGEVRPSDPSGSARMYVCGITPYDATHMGHASTYLAFDLLQRAWLDRGLDVDYTQNVTDVDDPLIERAQATGVEWSDLAAREIELFRQDMTALRIIPPASYVGAVETIDLVVDLIDKLDRAGSVYQVDDDLYFDVHADAGFGSVSGLDEAEMLRIFPERGGDPDRPGKKHPLDCLLWQAERPGEPSWETRLGTGRPGWHVECAAIALEHLGVRFDVQGGGSDLVFPHHEMSASEATVVTHEPFADAYVHAGMVGFEGEKMSKSKGNLVLVSQLRADGRDPMAIRLALLAHHYRSDWEWFDDEITQAEVRLATWRDAVSRTLAPSGTEVLQAVRAALADDLDAPAALAAIDAWAADDSAADPQAGRTVRTAVDALLGVAL</sequence>
<dbReference type="InterPro" id="IPR032678">
    <property type="entry name" value="tRNA-synt_1_cat_dom"/>
</dbReference>
<dbReference type="SUPFAM" id="SSF52374">
    <property type="entry name" value="Nucleotidylyl transferase"/>
    <property type="match status" value="1"/>
</dbReference>